<evidence type="ECO:0000256" key="4">
    <source>
        <dbReference type="ARBA" id="ARBA00022825"/>
    </source>
</evidence>
<dbReference type="OrthoDB" id="5093543at2759"/>
<feature type="region of interest" description="Disordered" evidence="6">
    <location>
        <begin position="427"/>
        <end position="457"/>
    </location>
</feature>
<evidence type="ECO:0000256" key="3">
    <source>
        <dbReference type="ARBA" id="ARBA00022801"/>
    </source>
</evidence>
<dbReference type="GO" id="GO:0004252">
    <property type="term" value="F:serine-type endopeptidase activity"/>
    <property type="evidence" value="ECO:0007669"/>
    <property type="project" value="UniProtKB-UniRule"/>
</dbReference>
<dbReference type="Pfam" id="PF00082">
    <property type="entry name" value="Peptidase_S8"/>
    <property type="match status" value="1"/>
</dbReference>
<dbReference type="Proteomes" id="UP000266234">
    <property type="component" value="Unassembled WGS sequence"/>
</dbReference>
<proteinExistence type="inferred from homology"/>
<organism evidence="8 9">
    <name type="scientific">Fusarium longipes</name>
    <dbReference type="NCBI Taxonomy" id="694270"/>
    <lineage>
        <taxon>Eukaryota</taxon>
        <taxon>Fungi</taxon>
        <taxon>Dikarya</taxon>
        <taxon>Ascomycota</taxon>
        <taxon>Pezizomycotina</taxon>
        <taxon>Sordariomycetes</taxon>
        <taxon>Hypocreomycetidae</taxon>
        <taxon>Hypocreales</taxon>
        <taxon>Nectriaceae</taxon>
        <taxon>Fusarium</taxon>
    </lineage>
</organism>
<dbReference type="SUPFAM" id="SSF52743">
    <property type="entry name" value="Subtilisin-like"/>
    <property type="match status" value="1"/>
</dbReference>
<feature type="domain" description="Peptidase S8/S53" evidence="7">
    <location>
        <begin position="792"/>
        <end position="1022"/>
    </location>
</feature>
<keyword evidence="9" id="KW-1185">Reference proteome</keyword>
<sequence length="1198" mass="135519">MKDFEYRDSRHDEEDEDDEEDDDEDDVQDNAIGEDIGRAIDHAIDDMKFLFKTSIPSQDVIEEFIGRHRGVVGKSWGHRGSILHEIIDKVAVGKKDASWINPDYISPLVAKLVTEYPDLLKTKKDDRTPLYQALRERVYTHTIIDCILDNGRNDDIQRALELPYYEGAVMKTFLTKAFETLGAPKTPGKAKVLSKLVMKASDRALTMRDSTGKCPIHYAVEYKLCSIARVALIKALLERDSNAVAEIRAKSKTGPLNTFLDCEYKRKDDGMTYSIFTEHKRTKVLYEAEEARKEQELKSQENIERPPTKVPASLPVKAKDSPKQDHREKGSKRSEDREYSGRKPGRDRESRRPPEAETMTENEKRRQQLKEQERRELEARQNGNEEGSQPVLALDPRENGMRDKTAETRETVPSIRTAQLKIAHAPNSPAKRIPTGFNVANTATTDKAKSSRSKELSSDVLRKNSDEICKLIKLHYMRTRGIEEVTRFLYGKNPKGKFRIINDEDFRRQFREGPEDGMQFDKVLIYARFPVVYVNRTGRQAQKRQGRGRHDMEFFAEWLEGKGVERIMTLEVQENDQNPHSDESIQTALRNFTVEHLNWQKADLDPMVICETAAIGKDDESALYQTASKGFQRPRKDLRVLTLKWSGNNAALRAWSEPTGLPQMSELRKVILNIPAIQDAIVWIRLNQNLPENQPSENAGEPDNIQDRTQHRTIDVIENWDDSKFESPAASKSEPGPTGMPDAATEHEWINQMKRFARPMRGLWEETLQGSSADDMRGISNADILTLDSLRKKVVVALIDDGINTLDPAFASQYIGGKTFDYRDDEPIGQHYTSANGHGTDMAKMILKVCPMASIYSIKLRTQYSAKGHLIIDESSVAPAIEAALEKGADIISMSWTIPVPKNGTESRKRIDDVLSRACERDVLMFCSSSDQKDQAEHYPAYYNRDKTFLIGAADDSGTTDRYAGSNNDFVFPGVNVITSNELSMSYSNDPAGSAIQTASGSSIATALASGLAAMVIYCFKTSALAAVKMRIAQGNSGSTASGTELVKPQDVDRILCHDDLRKVFGRIGDMGDGKFIPVWQRFRPATERLTDSRSTYEQKRSETALTRNATSEYPKLKRENYLIIFATNDPPQAAFEMSTTTLTPLIDSQHHHQNLVYPSWQQEDLAEDGWHELNQNRINFQDKIRRNVLLDPVGEFE</sequence>
<dbReference type="PROSITE" id="PS51892">
    <property type="entry name" value="SUBTILASE"/>
    <property type="match status" value="1"/>
</dbReference>
<feature type="region of interest" description="Disordered" evidence="6">
    <location>
        <begin position="724"/>
        <end position="743"/>
    </location>
</feature>
<dbReference type="PANTHER" id="PTHR43806">
    <property type="entry name" value="PEPTIDASE S8"/>
    <property type="match status" value="1"/>
</dbReference>
<reference evidence="8 9" key="1">
    <citation type="journal article" date="2018" name="PLoS Pathog.">
        <title>Evolution of structural diversity of trichothecenes, a family of toxins produced by plant pathogenic and entomopathogenic fungi.</title>
        <authorList>
            <person name="Proctor R.H."/>
            <person name="McCormick S.P."/>
            <person name="Kim H.S."/>
            <person name="Cardoza R.E."/>
            <person name="Stanley A.M."/>
            <person name="Lindo L."/>
            <person name="Kelly A."/>
            <person name="Brown D.W."/>
            <person name="Lee T."/>
            <person name="Vaughan M.M."/>
            <person name="Alexander N.J."/>
            <person name="Busman M."/>
            <person name="Gutierrez S."/>
        </authorList>
    </citation>
    <scope>NUCLEOTIDE SEQUENCE [LARGE SCALE GENOMIC DNA]</scope>
    <source>
        <strain evidence="8 9">NRRL 20695</strain>
    </source>
</reference>
<dbReference type="STRING" id="694270.A0A395SMP6"/>
<dbReference type="InterPro" id="IPR050131">
    <property type="entry name" value="Peptidase_S8_subtilisin-like"/>
</dbReference>
<evidence type="ECO:0000256" key="6">
    <source>
        <dbReference type="SAM" id="MobiDB-lite"/>
    </source>
</evidence>
<dbReference type="PROSITE" id="PS00136">
    <property type="entry name" value="SUBTILASE_ASP"/>
    <property type="match status" value="1"/>
</dbReference>
<dbReference type="Gene3D" id="3.40.50.200">
    <property type="entry name" value="Peptidase S8/S53 domain"/>
    <property type="match status" value="1"/>
</dbReference>
<dbReference type="CDD" id="cd07491">
    <property type="entry name" value="Peptidases_S8_7"/>
    <property type="match status" value="1"/>
</dbReference>
<dbReference type="EMBL" id="PXOG01000137">
    <property type="protein sequence ID" value="RGP73713.1"/>
    <property type="molecule type" value="Genomic_DNA"/>
</dbReference>
<dbReference type="InterPro" id="IPR015500">
    <property type="entry name" value="Peptidase_S8_subtilisin-rel"/>
</dbReference>
<evidence type="ECO:0000313" key="9">
    <source>
        <dbReference type="Proteomes" id="UP000266234"/>
    </source>
</evidence>
<name>A0A395SMP6_9HYPO</name>
<protein>
    <submittedName>
        <fullName evidence="8">Intracellular serine protease</fullName>
    </submittedName>
</protein>
<feature type="compositionally biased region" description="Basic and acidic residues" evidence="6">
    <location>
        <begin position="395"/>
        <end position="410"/>
    </location>
</feature>
<dbReference type="InterPro" id="IPR000209">
    <property type="entry name" value="Peptidase_S8/S53_dom"/>
</dbReference>
<gene>
    <name evidence="8" type="ORF">FLONG3_6261</name>
</gene>
<feature type="active site" description="Charge relay system" evidence="5">
    <location>
        <position position="800"/>
    </location>
</feature>
<feature type="compositionally biased region" description="Basic and acidic residues" evidence="6">
    <location>
        <begin position="317"/>
        <end position="379"/>
    </location>
</feature>
<comment type="caution">
    <text evidence="8">The sequence shown here is derived from an EMBL/GenBank/DDBJ whole genome shotgun (WGS) entry which is preliminary data.</text>
</comment>
<keyword evidence="4 5" id="KW-0720">Serine protease</keyword>
<evidence type="ECO:0000256" key="1">
    <source>
        <dbReference type="ARBA" id="ARBA00011073"/>
    </source>
</evidence>
<dbReference type="PRINTS" id="PR00723">
    <property type="entry name" value="SUBTILISIN"/>
</dbReference>
<dbReference type="AlphaFoldDB" id="A0A395SMP6"/>
<dbReference type="InterPro" id="IPR023827">
    <property type="entry name" value="Peptidase_S8_Asp-AS"/>
</dbReference>
<feature type="compositionally biased region" description="Acidic residues" evidence="6">
    <location>
        <begin position="13"/>
        <end position="28"/>
    </location>
</feature>
<feature type="compositionally biased region" description="Basic and acidic residues" evidence="6">
    <location>
        <begin position="446"/>
        <end position="457"/>
    </location>
</feature>
<feature type="compositionally biased region" description="Basic and acidic residues" evidence="6">
    <location>
        <begin position="295"/>
        <end position="307"/>
    </location>
</feature>
<accession>A0A395SMP6</accession>
<feature type="region of interest" description="Disordered" evidence="6">
    <location>
        <begin position="1"/>
        <end position="31"/>
    </location>
</feature>
<evidence type="ECO:0000256" key="2">
    <source>
        <dbReference type="ARBA" id="ARBA00022670"/>
    </source>
</evidence>
<feature type="compositionally biased region" description="Basic and acidic residues" evidence="6">
    <location>
        <begin position="1"/>
        <end position="12"/>
    </location>
</feature>
<evidence type="ECO:0000313" key="8">
    <source>
        <dbReference type="EMBL" id="RGP73713.1"/>
    </source>
</evidence>
<evidence type="ECO:0000256" key="5">
    <source>
        <dbReference type="PROSITE-ProRule" id="PRU01240"/>
    </source>
</evidence>
<feature type="active site" description="Charge relay system" evidence="5">
    <location>
        <position position="1003"/>
    </location>
</feature>
<evidence type="ECO:0000259" key="7">
    <source>
        <dbReference type="Pfam" id="PF00082"/>
    </source>
</evidence>
<dbReference type="GO" id="GO:0006508">
    <property type="term" value="P:proteolysis"/>
    <property type="evidence" value="ECO:0007669"/>
    <property type="project" value="UniProtKB-KW"/>
</dbReference>
<feature type="active site" description="Charge relay system" evidence="5">
    <location>
        <position position="838"/>
    </location>
</feature>
<feature type="region of interest" description="Disordered" evidence="6">
    <location>
        <begin position="295"/>
        <end position="411"/>
    </location>
</feature>
<keyword evidence="3 5" id="KW-0378">Hydrolase</keyword>
<dbReference type="InterPro" id="IPR036852">
    <property type="entry name" value="Peptidase_S8/S53_dom_sf"/>
</dbReference>
<comment type="similarity">
    <text evidence="1 5">Belongs to the peptidase S8 family.</text>
</comment>
<dbReference type="PANTHER" id="PTHR43806:SF58">
    <property type="entry name" value="ALKALINE PROTEASE 1-RELATED"/>
    <property type="match status" value="1"/>
</dbReference>
<keyword evidence="2 5" id="KW-0645">Protease</keyword>